<feature type="site" description="Important for catalytic activity" evidence="7">
    <location>
        <position position="203"/>
    </location>
</feature>
<evidence type="ECO:0000256" key="4">
    <source>
        <dbReference type="ARBA" id="ARBA00023136"/>
    </source>
</evidence>
<evidence type="ECO:0000256" key="3">
    <source>
        <dbReference type="ARBA" id="ARBA00022989"/>
    </source>
</evidence>
<keyword evidence="5 7" id="KW-0456">Lyase</keyword>
<protein>
    <recommendedName>
        <fullName evidence="7">Endolytic murein transglycosylase</fullName>
        <ecNumber evidence="7">4.2.2.29</ecNumber>
    </recommendedName>
    <alternativeName>
        <fullName evidence="7">Peptidoglycan lytic transglycosylase</fullName>
    </alternativeName>
    <alternativeName>
        <fullName evidence="7">Peptidoglycan polymerization terminase</fullName>
    </alternativeName>
</protein>
<dbReference type="Pfam" id="PF02618">
    <property type="entry name" value="YceG"/>
    <property type="match status" value="1"/>
</dbReference>
<dbReference type="GO" id="GO:0009252">
    <property type="term" value="P:peptidoglycan biosynthetic process"/>
    <property type="evidence" value="ECO:0007669"/>
    <property type="project" value="UniProtKB-UniRule"/>
</dbReference>
<dbReference type="CDD" id="cd08010">
    <property type="entry name" value="MltG_like"/>
    <property type="match status" value="1"/>
</dbReference>
<reference evidence="8 9" key="1">
    <citation type="submission" date="2018-11" db="EMBL/GenBank/DDBJ databases">
        <title>Genomic Encyclopedia of Type Strains, Phase IV (KMG-IV): sequencing the most valuable type-strain genomes for metagenomic binning, comparative biology and taxonomic classification.</title>
        <authorList>
            <person name="Goeker M."/>
        </authorList>
    </citation>
    <scope>NUCLEOTIDE SEQUENCE [LARGE SCALE GENOMIC DNA]</scope>
    <source>
        <strain evidence="8 9">DSM 5900</strain>
    </source>
</reference>
<keyword evidence="7" id="KW-0997">Cell inner membrane</keyword>
<evidence type="ECO:0000256" key="7">
    <source>
        <dbReference type="HAMAP-Rule" id="MF_02065"/>
    </source>
</evidence>
<sequence length="327" mass="35604">MRAVLRLLLLLVVVGAGVLGGAWWWADQRIAQSGPLAEERVLLIPRGLGGEAIGQRLAAEGIVEHPWLFHFAVFRAGVEGRLKAGEYAFPAGVSTRDAAILVASGRVHQRRLTVAEGLAAREVTQLLESAPGLEGKVAAPLVEGEAFPDTYFYAWGDRRDDIAQRMRRAMKDEIQRAWAERQADLPVASPEELVVLASIVEKETARADERPRVAAVFVNRLRRGMKLQSDPTVIHAVTGGGPLDRALTRRDLEQPSPFNTYYSAGLPPGPIGNPGRASLQAAAKPAESDDLYFVADGSGGHAFARTLADHNRNVARWRRIQRGLPPE</sequence>
<dbReference type="Gene3D" id="3.30.160.60">
    <property type="entry name" value="Classic Zinc Finger"/>
    <property type="match status" value="1"/>
</dbReference>
<dbReference type="NCBIfam" id="TIGR00247">
    <property type="entry name" value="endolytic transglycosylase MltG"/>
    <property type="match status" value="1"/>
</dbReference>
<gene>
    <name evidence="7" type="primary">mltG</name>
    <name evidence="8" type="ORF">EDC65_0504</name>
</gene>
<dbReference type="OrthoDB" id="9814591at2"/>
<evidence type="ECO:0000256" key="6">
    <source>
        <dbReference type="ARBA" id="ARBA00023316"/>
    </source>
</evidence>
<keyword evidence="2 7" id="KW-0812">Transmembrane</keyword>
<dbReference type="GO" id="GO:0005886">
    <property type="term" value="C:plasma membrane"/>
    <property type="evidence" value="ECO:0007669"/>
    <property type="project" value="UniProtKB-SubCell"/>
</dbReference>
<dbReference type="RefSeq" id="WP_123688099.1">
    <property type="nucleotide sequence ID" value="NZ_AP019700.1"/>
</dbReference>
<dbReference type="GO" id="GO:0071555">
    <property type="term" value="P:cell wall organization"/>
    <property type="evidence" value="ECO:0007669"/>
    <property type="project" value="UniProtKB-KW"/>
</dbReference>
<dbReference type="PANTHER" id="PTHR30518">
    <property type="entry name" value="ENDOLYTIC MUREIN TRANSGLYCOSYLASE"/>
    <property type="match status" value="1"/>
</dbReference>
<dbReference type="GO" id="GO:0008932">
    <property type="term" value="F:lytic endotransglycosylase activity"/>
    <property type="evidence" value="ECO:0007669"/>
    <property type="project" value="UniProtKB-UniRule"/>
</dbReference>
<evidence type="ECO:0000256" key="1">
    <source>
        <dbReference type="ARBA" id="ARBA00022475"/>
    </source>
</evidence>
<comment type="catalytic activity">
    <reaction evidence="7">
        <text>a peptidoglycan chain = a peptidoglycan chain with N-acetyl-1,6-anhydromuramyl-[peptide] at the reducing end + a peptidoglycan chain with N-acetylglucosamine at the non-reducing end.</text>
        <dbReference type="EC" id="4.2.2.29"/>
    </reaction>
</comment>
<comment type="function">
    <text evidence="7">Functions as a peptidoglycan terminase that cleaves nascent peptidoglycan strands endolytically to terminate their elongation.</text>
</comment>
<feature type="transmembrane region" description="Helical" evidence="7">
    <location>
        <begin position="7"/>
        <end position="26"/>
    </location>
</feature>
<organism evidence="8 9">
    <name type="scientific">Stella humosa</name>
    <dbReference type="NCBI Taxonomy" id="94"/>
    <lineage>
        <taxon>Bacteria</taxon>
        <taxon>Pseudomonadati</taxon>
        <taxon>Pseudomonadota</taxon>
        <taxon>Alphaproteobacteria</taxon>
        <taxon>Rhodospirillales</taxon>
        <taxon>Stellaceae</taxon>
        <taxon>Stella</taxon>
    </lineage>
</organism>
<proteinExistence type="inferred from homology"/>
<evidence type="ECO:0000313" key="8">
    <source>
        <dbReference type="EMBL" id="ROQ01326.1"/>
    </source>
</evidence>
<dbReference type="EC" id="4.2.2.29" evidence="7"/>
<dbReference type="PANTHER" id="PTHR30518:SF2">
    <property type="entry name" value="ENDOLYTIC MUREIN TRANSGLYCOSYLASE"/>
    <property type="match status" value="1"/>
</dbReference>
<evidence type="ECO:0000256" key="5">
    <source>
        <dbReference type="ARBA" id="ARBA00023239"/>
    </source>
</evidence>
<dbReference type="InterPro" id="IPR003770">
    <property type="entry name" value="MLTG-like"/>
</dbReference>
<keyword evidence="4 7" id="KW-0472">Membrane</keyword>
<keyword evidence="9" id="KW-1185">Reference proteome</keyword>
<evidence type="ECO:0000256" key="2">
    <source>
        <dbReference type="ARBA" id="ARBA00022692"/>
    </source>
</evidence>
<keyword evidence="1 7" id="KW-1003">Cell membrane</keyword>
<dbReference type="EMBL" id="RJKX01000011">
    <property type="protein sequence ID" value="ROQ01326.1"/>
    <property type="molecule type" value="Genomic_DNA"/>
</dbReference>
<dbReference type="Proteomes" id="UP000278222">
    <property type="component" value="Unassembled WGS sequence"/>
</dbReference>
<comment type="similarity">
    <text evidence="7">Belongs to the transglycosylase MltG family.</text>
</comment>
<dbReference type="AlphaFoldDB" id="A0A3N1MK13"/>
<comment type="caution">
    <text evidence="8">The sequence shown here is derived from an EMBL/GenBank/DDBJ whole genome shotgun (WGS) entry which is preliminary data.</text>
</comment>
<keyword evidence="3 7" id="KW-1133">Transmembrane helix</keyword>
<keyword evidence="6 7" id="KW-0961">Cell wall biogenesis/degradation</keyword>
<comment type="subcellular location">
    <subcellularLocation>
        <location evidence="7">Cell inner membrane</location>
        <topology evidence="7">Single-pass membrane protein</topology>
    </subcellularLocation>
</comment>
<evidence type="ECO:0000313" key="9">
    <source>
        <dbReference type="Proteomes" id="UP000278222"/>
    </source>
</evidence>
<accession>A0A3N1MK13</accession>
<dbReference type="Gene3D" id="3.30.1490.480">
    <property type="entry name" value="Endolytic murein transglycosylase"/>
    <property type="match status" value="1"/>
</dbReference>
<dbReference type="HAMAP" id="MF_02065">
    <property type="entry name" value="MltG"/>
    <property type="match status" value="1"/>
</dbReference>
<name>A0A3N1MK13_9PROT</name>